<dbReference type="GO" id="GO:0004519">
    <property type="term" value="F:endonuclease activity"/>
    <property type="evidence" value="ECO:0007669"/>
    <property type="project" value="UniProtKB-KW"/>
</dbReference>
<proteinExistence type="inferred from homology"/>
<evidence type="ECO:0000256" key="1">
    <source>
        <dbReference type="ARBA" id="ARBA00007435"/>
    </source>
</evidence>
<dbReference type="PANTHER" id="PTHR34477:SF1">
    <property type="entry name" value="UPF0213 PROTEIN YHBQ"/>
    <property type="match status" value="1"/>
</dbReference>
<feature type="domain" description="GIY-YIG" evidence="2">
    <location>
        <begin position="2"/>
        <end position="79"/>
    </location>
</feature>
<keyword evidence="3" id="KW-0255">Endonuclease</keyword>
<organism evidence="3 4">
    <name type="scientific">Lactococcus lactis subsp. lactis</name>
    <name type="common">Streptococcus lactis</name>
    <dbReference type="NCBI Taxonomy" id="1360"/>
    <lineage>
        <taxon>Bacteria</taxon>
        <taxon>Bacillati</taxon>
        <taxon>Bacillota</taxon>
        <taxon>Bacilli</taxon>
        <taxon>Lactobacillales</taxon>
        <taxon>Streptococcaceae</taxon>
        <taxon>Lactococcus</taxon>
    </lineage>
</organism>
<dbReference type="PANTHER" id="PTHR34477">
    <property type="entry name" value="UPF0213 PROTEIN YHBQ"/>
    <property type="match status" value="1"/>
</dbReference>
<comment type="similarity">
    <text evidence="1">Belongs to the UPF0213 family.</text>
</comment>
<reference evidence="3 4" key="1">
    <citation type="journal article" date="2017" name="BMC Genomics">
        <title>Comparative and functional genomics of the Lactococcus lactis taxon; insights into evolution and niche adaptation.</title>
        <authorList>
            <person name="Kelleher P."/>
            <person name="Bottacini F."/>
            <person name="Mahony J."/>
            <person name="Kilcawley K.N."/>
            <person name="van Sinderen D."/>
        </authorList>
    </citation>
    <scope>NUCLEOTIDE SEQUENCE [LARGE SCALE GENOMIC DNA]</scope>
    <source>
        <strain evidence="3 4">275</strain>
    </source>
</reference>
<dbReference type="InterPro" id="IPR050190">
    <property type="entry name" value="UPF0213_domain"/>
</dbReference>
<keyword evidence="3" id="KW-0540">Nuclease</keyword>
<dbReference type="Gene3D" id="3.40.1440.10">
    <property type="entry name" value="GIY-YIG endonuclease"/>
    <property type="match status" value="1"/>
</dbReference>
<name>A0A1V0NI05_LACLL</name>
<dbReference type="Proteomes" id="UP000192085">
    <property type="component" value="Chromosome"/>
</dbReference>
<dbReference type="SUPFAM" id="SSF82771">
    <property type="entry name" value="GIY-YIG endonuclease"/>
    <property type="match status" value="1"/>
</dbReference>
<accession>A0A1V0NI05</accession>
<dbReference type="PROSITE" id="PS50164">
    <property type="entry name" value="GIY_YIG"/>
    <property type="match status" value="1"/>
</dbReference>
<dbReference type="InterPro" id="IPR000305">
    <property type="entry name" value="GIY-YIG_endonuc"/>
</dbReference>
<dbReference type="CDD" id="cd10456">
    <property type="entry name" value="GIY-YIG_UPF0213"/>
    <property type="match status" value="1"/>
</dbReference>
<dbReference type="EMBL" id="CP015897">
    <property type="protein sequence ID" value="ARD99550.1"/>
    <property type="molecule type" value="Genomic_DNA"/>
</dbReference>
<protein>
    <submittedName>
        <fullName evidence="3">Endonuclease URI domain</fullName>
    </submittedName>
</protein>
<evidence type="ECO:0000259" key="2">
    <source>
        <dbReference type="PROSITE" id="PS50164"/>
    </source>
</evidence>
<gene>
    <name evidence="3" type="ORF">LL275_1923</name>
</gene>
<dbReference type="InterPro" id="IPR035901">
    <property type="entry name" value="GIY-YIG_endonuc_sf"/>
</dbReference>
<evidence type="ECO:0000313" key="4">
    <source>
        <dbReference type="Proteomes" id="UP000192085"/>
    </source>
</evidence>
<dbReference type="AlphaFoldDB" id="A0A1V0NI05"/>
<evidence type="ECO:0000313" key="3">
    <source>
        <dbReference type="EMBL" id="ARD99550.1"/>
    </source>
</evidence>
<keyword evidence="3" id="KW-0378">Hydrolase</keyword>
<sequence>MNQYFTYILQCSDKTLYCGYTTDLEKRLATHNSGKGAKYTKTRLPVKLLASVDFDNINDAMSCEWWFKHKLVRKQKLSLIKNDLIKEKFIEYLELKQKKNIHLKECFLLLCFFLSVSKVRKEANH</sequence>
<dbReference type="Pfam" id="PF01541">
    <property type="entry name" value="GIY-YIG"/>
    <property type="match status" value="1"/>
</dbReference>